<dbReference type="Proteomes" id="UP001160625">
    <property type="component" value="Unassembled WGS sequence"/>
</dbReference>
<keyword evidence="3" id="KW-1185">Reference proteome</keyword>
<protein>
    <recommendedName>
        <fullName evidence="4">DUF3828 domain-containing protein</fullName>
    </recommendedName>
</protein>
<name>A0ABT6N2W0_9SPHN</name>
<evidence type="ECO:0008006" key="4">
    <source>
        <dbReference type="Google" id="ProtNLM"/>
    </source>
</evidence>
<proteinExistence type="predicted"/>
<sequence length="119" mass="12941">MKNLAIIGFCAAAMFAKSLLAETAGIIPNKSDLISAMNRRAEENLDDYIKNSSDYVTGHIHPVKSLSEVLCVESAQPAGADCHFLAIYGSSKTYHIATLIQDSEGWHILRDQSVSVSTR</sequence>
<evidence type="ECO:0000313" key="3">
    <source>
        <dbReference type="Proteomes" id="UP001160625"/>
    </source>
</evidence>
<dbReference type="RefSeq" id="WP_281044861.1">
    <property type="nucleotide sequence ID" value="NZ_JARYGZ010000001.1"/>
</dbReference>
<evidence type="ECO:0000313" key="2">
    <source>
        <dbReference type="EMBL" id="MDH7639599.1"/>
    </source>
</evidence>
<dbReference type="EMBL" id="JARYGZ010000001">
    <property type="protein sequence ID" value="MDH7639599.1"/>
    <property type="molecule type" value="Genomic_DNA"/>
</dbReference>
<reference evidence="2" key="1">
    <citation type="submission" date="2023-04" db="EMBL/GenBank/DDBJ databases">
        <title>Sphingomonas sp. MAHUQ-71 isolated from rice field.</title>
        <authorList>
            <person name="Huq M.A."/>
        </authorList>
    </citation>
    <scope>NUCLEOTIDE SEQUENCE</scope>
    <source>
        <strain evidence="2">MAHUQ-71</strain>
    </source>
</reference>
<accession>A0ABT6N2W0</accession>
<comment type="caution">
    <text evidence="2">The sequence shown here is derived from an EMBL/GenBank/DDBJ whole genome shotgun (WGS) entry which is preliminary data.</text>
</comment>
<organism evidence="2 3">
    <name type="scientific">Sphingomonas oryzagri</name>
    <dbReference type="NCBI Taxonomy" id="3042314"/>
    <lineage>
        <taxon>Bacteria</taxon>
        <taxon>Pseudomonadati</taxon>
        <taxon>Pseudomonadota</taxon>
        <taxon>Alphaproteobacteria</taxon>
        <taxon>Sphingomonadales</taxon>
        <taxon>Sphingomonadaceae</taxon>
        <taxon>Sphingomonas</taxon>
    </lineage>
</organism>
<keyword evidence="1" id="KW-0732">Signal</keyword>
<feature type="signal peptide" evidence="1">
    <location>
        <begin position="1"/>
        <end position="21"/>
    </location>
</feature>
<gene>
    <name evidence="2" type="ORF">QGN17_12745</name>
</gene>
<evidence type="ECO:0000256" key="1">
    <source>
        <dbReference type="SAM" id="SignalP"/>
    </source>
</evidence>
<feature type="chain" id="PRO_5046783216" description="DUF3828 domain-containing protein" evidence="1">
    <location>
        <begin position="22"/>
        <end position="119"/>
    </location>
</feature>